<protein>
    <submittedName>
        <fullName evidence="1">Uncharacterized protein</fullName>
    </submittedName>
</protein>
<gene>
    <name evidence="1" type="ORF">AGLY_016259</name>
</gene>
<name>A0A6G0T054_APHGL</name>
<evidence type="ECO:0000313" key="1">
    <source>
        <dbReference type="EMBL" id="KAE9523311.1"/>
    </source>
</evidence>
<keyword evidence="2" id="KW-1185">Reference proteome</keyword>
<dbReference type="Proteomes" id="UP000475862">
    <property type="component" value="Unassembled WGS sequence"/>
</dbReference>
<dbReference type="AlphaFoldDB" id="A0A6G0T054"/>
<reference evidence="1 2" key="1">
    <citation type="submission" date="2019-08" db="EMBL/GenBank/DDBJ databases">
        <title>The genome of the soybean aphid Biotype 1, its phylome, world population structure and adaptation to the North American continent.</title>
        <authorList>
            <person name="Giordano R."/>
            <person name="Donthu R.K."/>
            <person name="Hernandez A.G."/>
            <person name="Wright C.L."/>
            <person name="Zimin A.V."/>
        </authorList>
    </citation>
    <scope>NUCLEOTIDE SEQUENCE [LARGE SCALE GENOMIC DNA]</scope>
    <source>
        <tissue evidence="1">Whole aphids</tissue>
    </source>
</reference>
<evidence type="ECO:0000313" key="2">
    <source>
        <dbReference type="Proteomes" id="UP000475862"/>
    </source>
</evidence>
<comment type="caution">
    <text evidence="1">The sequence shown here is derived from an EMBL/GenBank/DDBJ whole genome shotgun (WGS) entry which is preliminary data.</text>
</comment>
<proteinExistence type="predicted"/>
<dbReference type="EMBL" id="VYZN01000080">
    <property type="protein sequence ID" value="KAE9523311.1"/>
    <property type="molecule type" value="Genomic_DNA"/>
</dbReference>
<accession>A0A6G0T054</accession>
<organism evidence="1 2">
    <name type="scientific">Aphis glycines</name>
    <name type="common">Soybean aphid</name>
    <dbReference type="NCBI Taxonomy" id="307491"/>
    <lineage>
        <taxon>Eukaryota</taxon>
        <taxon>Metazoa</taxon>
        <taxon>Ecdysozoa</taxon>
        <taxon>Arthropoda</taxon>
        <taxon>Hexapoda</taxon>
        <taxon>Insecta</taxon>
        <taxon>Pterygota</taxon>
        <taxon>Neoptera</taxon>
        <taxon>Paraneoptera</taxon>
        <taxon>Hemiptera</taxon>
        <taxon>Sternorrhyncha</taxon>
        <taxon>Aphidomorpha</taxon>
        <taxon>Aphidoidea</taxon>
        <taxon>Aphididae</taxon>
        <taxon>Aphidini</taxon>
        <taxon>Aphis</taxon>
        <taxon>Aphis</taxon>
    </lineage>
</organism>
<sequence length="266" mass="31374">MYHRYNVSDVWSLNNLKTLLPYSFSGFSRNLGAIIGKYTKRLVVHISQWHHPKAKTHFILTEQRFETLEKRCIYIKISLIYDIVYITFKENIIKGVSLMHLMNSYLVIWRNEELRVRLCNSNIFIQLESCCLILKQSKTLKLKLCITRSILRVKNLKKSKSSLNLHWFIKTYSDIQFLTLFSTVLAMKYLNRFVLLNERKETKMYNIVAVLKTLLLIIKEKHNDTKNMSLNDSLCLIFSGKNNLNTFGIARRIQNKVEDATTKINK</sequence>